<evidence type="ECO:0000256" key="1">
    <source>
        <dbReference type="ARBA" id="ARBA00022729"/>
    </source>
</evidence>
<protein>
    <recommendedName>
        <fullName evidence="3">Peptidoglycan hydrolase PcsB coiled-coil domain-containing protein</fullName>
    </recommendedName>
</protein>
<dbReference type="AlphaFoldDB" id="A0A850HDM0"/>
<keyword evidence="1" id="KW-0732">Signal</keyword>
<evidence type="ECO:0000256" key="2">
    <source>
        <dbReference type="SAM" id="MobiDB-lite"/>
    </source>
</evidence>
<evidence type="ECO:0000313" key="6">
    <source>
        <dbReference type="Proteomes" id="UP000528555"/>
    </source>
</evidence>
<evidence type="ECO:0000313" key="7">
    <source>
        <dbReference type="Proteomes" id="UP000701680"/>
    </source>
</evidence>
<name>A0A850HDM0_9FIRM</name>
<accession>A0A850HDM0</accession>
<evidence type="ECO:0000313" key="4">
    <source>
        <dbReference type="EMBL" id="NSK14305.1"/>
    </source>
</evidence>
<evidence type="ECO:0000313" key="5">
    <source>
        <dbReference type="EMBL" id="NVH57608.1"/>
    </source>
</evidence>
<evidence type="ECO:0000259" key="3">
    <source>
        <dbReference type="Pfam" id="PF24568"/>
    </source>
</evidence>
<dbReference type="Pfam" id="PF24568">
    <property type="entry name" value="CC_PcsB"/>
    <property type="match status" value="1"/>
</dbReference>
<feature type="compositionally biased region" description="Gly residues" evidence="2">
    <location>
        <begin position="202"/>
        <end position="217"/>
    </location>
</feature>
<dbReference type="Proteomes" id="UP000528555">
    <property type="component" value="Unassembled WGS sequence"/>
</dbReference>
<keyword evidence="6" id="KW-1185">Reference proteome</keyword>
<dbReference type="EMBL" id="JAAITX010000002">
    <property type="protein sequence ID" value="NVH57608.1"/>
    <property type="molecule type" value="Genomic_DNA"/>
</dbReference>
<feature type="region of interest" description="Disordered" evidence="2">
    <location>
        <begin position="1"/>
        <end position="20"/>
    </location>
</feature>
<reference evidence="6 7" key="1">
    <citation type="journal article" date="2020" name="Cell Host Microbe">
        <title>Functional and Genomic Variation between Human-Derived Isolates of Lachnospiraceae Reveals Inter- and Intra-Species Diversity.</title>
        <authorList>
            <person name="Sorbara M.T."/>
            <person name="Littmann E.R."/>
            <person name="Fontana E."/>
            <person name="Moody T.U."/>
            <person name="Kohout C.E."/>
            <person name="Gjonbalaj M."/>
            <person name="Eaton V."/>
            <person name="Seok R."/>
            <person name="Leiner I.M."/>
            <person name="Pamer E.G."/>
        </authorList>
    </citation>
    <scope>NUCLEOTIDE SEQUENCE [LARGE SCALE GENOMIC DNA]</scope>
    <source>
        <strain evidence="5 6">MSK.17.11</strain>
        <strain evidence="4 7">MSK.17.38</strain>
    </source>
</reference>
<reference evidence="5" key="2">
    <citation type="submission" date="2020-02" db="EMBL/GenBank/DDBJ databases">
        <authorList>
            <person name="Littmann E."/>
            <person name="Sorbara M."/>
        </authorList>
    </citation>
    <scope>NUCLEOTIDE SEQUENCE</scope>
    <source>
        <strain evidence="5">MSK.17.11</strain>
        <strain evidence="4">MSK.17.38</strain>
    </source>
</reference>
<feature type="region of interest" description="Disordered" evidence="2">
    <location>
        <begin position="185"/>
        <end position="223"/>
    </location>
</feature>
<dbReference type="EMBL" id="JAAIUO010000002">
    <property type="protein sequence ID" value="NSK14305.1"/>
    <property type="molecule type" value="Genomic_DNA"/>
</dbReference>
<gene>
    <name evidence="5" type="ORF">G5A66_02870</name>
    <name evidence="4" type="ORF">G5A75_05330</name>
</gene>
<sequence length="315" mass="34455">MTIVHADELDNMETQSSDLQSELDNVNNELLEIGGQIADNEVQMEAINGEIEKTQEQLLIAKNNEEQQYEDMKLRIQYIYENSGESMLGMIFSAESMADFINKVDFITTVNDYDRDMLTDLQTLRKNIENEEKHLKEQQQAYVDLENDLTQKEAELTAKASEASTDLASLSAKIEELKAQKAAEAARKEAEKLQANNSGNAGSSGNGGGSGSSGSSGSGKYNYPSGPGQLNPFVGVVYFNGHKETYYSQRVLPGHGLNIPGRHVADDGTIRDINNYLCLASSDHPKGTKVETSLGTGIVYDSGCASGVIDIYTDW</sequence>
<dbReference type="InterPro" id="IPR057309">
    <property type="entry name" value="PcsB_CC"/>
</dbReference>
<organism evidence="5 6">
    <name type="scientific">Dorea phocaeensis</name>
    <dbReference type="NCBI Taxonomy" id="2040291"/>
    <lineage>
        <taxon>Bacteria</taxon>
        <taxon>Bacillati</taxon>
        <taxon>Bacillota</taxon>
        <taxon>Clostridia</taxon>
        <taxon>Lachnospirales</taxon>
        <taxon>Lachnospiraceae</taxon>
        <taxon>Dorea</taxon>
    </lineage>
</organism>
<dbReference type="Gene3D" id="6.10.250.3150">
    <property type="match status" value="1"/>
</dbReference>
<dbReference type="Proteomes" id="UP000701680">
    <property type="component" value="Unassembled WGS sequence"/>
</dbReference>
<comment type="caution">
    <text evidence="5">The sequence shown here is derived from an EMBL/GenBank/DDBJ whole genome shotgun (WGS) entry which is preliminary data.</text>
</comment>
<proteinExistence type="predicted"/>
<feature type="domain" description="Peptidoglycan hydrolase PcsB coiled-coil" evidence="3">
    <location>
        <begin position="65"/>
        <end position="130"/>
    </location>
</feature>